<keyword evidence="3" id="KW-1185">Reference proteome</keyword>
<evidence type="ECO:0000313" key="2">
    <source>
        <dbReference type="EMBL" id="OJJ77380.1"/>
    </source>
</evidence>
<dbReference type="VEuPathDB" id="FungiDB:ASPBRDRAFT_36611"/>
<dbReference type="EMBL" id="KV878679">
    <property type="protein sequence ID" value="OJJ77380.1"/>
    <property type="molecule type" value="Genomic_DNA"/>
</dbReference>
<evidence type="ECO:0000313" key="3">
    <source>
        <dbReference type="Proteomes" id="UP000184499"/>
    </source>
</evidence>
<feature type="transmembrane region" description="Helical" evidence="1">
    <location>
        <begin position="41"/>
        <end position="62"/>
    </location>
</feature>
<evidence type="ECO:0000256" key="1">
    <source>
        <dbReference type="SAM" id="Phobius"/>
    </source>
</evidence>
<organism evidence="2 3">
    <name type="scientific">Aspergillus brasiliensis (strain CBS 101740 / IMI 381727 / IBT 21946)</name>
    <dbReference type="NCBI Taxonomy" id="767769"/>
    <lineage>
        <taxon>Eukaryota</taxon>
        <taxon>Fungi</taxon>
        <taxon>Dikarya</taxon>
        <taxon>Ascomycota</taxon>
        <taxon>Pezizomycotina</taxon>
        <taxon>Eurotiomycetes</taxon>
        <taxon>Eurotiomycetidae</taxon>
        <taxon>Eurotiales</taxon>
        <taxon>Aspergillaceae</taxon>
        <taxon>Aspergillus</taxon>
        <taxon>Aspergillus subgen. Circumdati</taxon>
    </lineage>
</organism>
<proteinExistence type="predicted"/>
<dbReference type="OrthoDB" id="5296287at2759"/>
<keyword evidence="1" id="KW-0812">Transmembrane</keyword>
<dbReference type="Proteomes" id="UP000184499">
    <property type="component" value="Unassembled WGS sequence"/>
</dbReference>
<dbReference type="STRING" id="767769.A0A1L9V0E1"/>
<accession>A0A1L9V0E1</accession>
<keyword evidence="1" id="KW-0472">Membrane</keyword>
<gene>
    <name evidence="2" type="ORF">ASPBRDRAFT_36611</name>
</gene>
<dbReference type="RefSeq" id="XP_067484627.1">
    <property type="nucleotide sequence ID" value="XM_067623540.1"/>
</dbReference>
<dbReference type="GeneID" id="93576028"/>
<name>A0A1L9V0E1_ASPBC</name>
<dbReference type="AlphaFoldDB" id="A0A1L9V0E1"/>
<keyword evidence="1" id="KW-1133">Transmembrane helix</keyword>
<sequence>MPCRVLIFAANIASLVVQNRFRIKFGLSQQSPDEYANTKGWIVSMFTAGMTLGCLLSVYRLMIELGGGGRCGCVP</sequence>
<protein>
    <submittedName>
        <fullName evidence="2">Uncharacterized protein</fullName>
    </submittedName>
</protein>
<reference evidence="3" key="1">
    <citation type="journal article" date="2017" name="Genome Biol.">
        <title>Comparative genomics reveals high biological diversity and specific adaptations in the industrially and medically important fungal genus Aspergillus.</title>
        <authorList>
            <person name="de Vries R.P."/>
            <person name="Riley R."/>
            <person name="Wiebenga A."/>
            <person name="Aguilar-Osorio G."/>
            <person name="Amillis S."/>
            <person name="Uchima C.A."/>
            <person name="Anderluh G."/>
            <person name="Asadollahi M."/>
            <person name="Askin M."/>
            <person name="Barry K."/>
            <person name="Battaglia E."/>
            <person name="Bayram O."/>
            <person name="Benocci T."/>
            <person name="Braus-Stromeyer S.A."/>
            <person name="Caldana C."/>
            <person name="Canovas D."/>
            <person name="Cerqueira G.C."/>
            <person name="Chen F."/>
            <person name="Chen W."/>
            <person name="Choi C."/>
            <person name="Clum A."/>
            <person name="Dos Santos R.A."/>
            <person name="Damasio A.R."/>
            <person name="Diallinas G."/>
            <person name="Emri T."/>
            <person name="Fekete E."/>
            <person name="Flipphi M."/>
            <person name="Freyberg S."/>
            <person name="Gallo A."/>
            <person name="Gournas C."/>
            <person name="Habgood R."/>
            <person name="Hainaut M."/>
            <person name="Harispe M.L."/>
            <person name="Henrissat B."/>
            <person name="Hilden K.S."/>
            <person name="Hope R."/>
            <person name="Hossain A."/>
            <person name="Karabika E."/>
            <person name="Karaffa L."/>
            <person name="Karanyi Z."/>
            <person name="Krasevec N."/>
            <person name="Kuo A."/>
            <person name="Kusch H."/>
            <person name="LaButti K."/>
            <person name="Lagendijk E.L."/>
            <person name="Lapidus A."/>
            <person name="Levasseur A."/>
            <person name="Lindquist E."/>
            <person name="Lipzen A."/>
            <person name="Logrieco A.F."/>
            <person name="MacCabe A."/>
            <person name="Maekelae M.R."/>
            <person name="Malavazi I."/>
            <person name="Melin P."/>
            <person name="Meyer V."/>
            <person name="Mielnichuk N."/>
            <person name="Miskei M."/>
            <person name="Molnar A.P."/>
            <person name="Mule G."/>
            <person name="Ngan C.Y."/>
            <person name="Orejas M."/>
            <person name="Orosz E."/>
            <person name="Ouedraogo J.P."/>
            <person name="Overkamp K.M."/>
            <person name="Park H.-S."/>
            <person name="Perrone G."/>
            <person name="Piumi F."/>
            <person name="Punt P.J."/>
            <person name="Ram A.F."/>
            <person name="Ramon A."/>
            <person name="Rauscher S."/>
            <person name="Record E."/>
            <person name="Riano-Pachon D.M."/>
            <person name="Robert V."/>
            <person name="Roehrig J."/>
            <person name="Ruller R."/>
            <person name="Salamov A."/>
            <person name="Salih N.S."/>
            <person name="Samson R.A."/>
            <person name="Sandor E."/>
            <person name="Sanguinetti M."/>
            <person name="Schuetze T."/>
            <person name="Sepcic K."/>
            <person name="Shelest E."/>
            <person name="Sherlock G."/>
            <person name="Sophianopoulou V."/>
            <person name="Squina F.M."/>
            <person name="Sun H."/>
            <person name="Susca A."/>
            <person name="Todd R.B."/>
            <person name="Tsang A."/>
            <person name="Unkles S.E."/>
            <person name="van de Wiele N."/>
            <person name="van Rossen-Uffink D."/>
            <person name="Oliveira J.V."/>
            <person name="Vesth T.C."/>
            <person name="Visser J."/>
            <person name="Yu J.-H."/>
            <person name="Zhou M."/>
            <person name="Andersen M.R."/>
            <person name="Archer D.B."/>
            <person name="Baker S.E."/>
            <person name="Benoit I."/>
            <person name="Brakhage A.A."/>
            <person name="Braus G.H."/>
            <person name="Fischer R."/>
            <person name="Frisvad J.C."/>
            <person name="Goldman G.H."/>
            <person name="Houbraken J."/>
            <person name="Oakley B."/>
            <person name="Pocsi I."/>
            <person name="Scazzocchio C."/>
            <person name="Seiboth B."/>
            <person name="vanKuyk P.A."/>
            <person name="Wortman J."/>
            <person name="Dyer P.S."/>
            <person name="Grigoriev I.V."/>
        </authorList>
    </citation>
    <scope>NUCLEOTIDE SEQUENCE [LARGE SCALE GENOMIC DNA]</scope>
    <source>
        <strain evidence="3">CBS 101740 / IMI 381727 / IBT 21946</strain>
    </source>
</reference>